<proteinExistence type="predicted"/>
<evidence type="ECO:0000313" key="2">
    <source>
        <dbReference type="Proteomes" id="UP001642540"/>
    </source>
</evidence>
<name>A0ABP1RM02_9HEXA</name>
<dbReference type="Proteomes" id="UP001642540">
    <property type="component" value="Unassembled WGS sequence"/>
</dbReference>
<sequence length="194" mass="22428">MAPQEPLQEDPHVPAEDVKIDKYKSLMTRAPFIPSESNPLIPIADIPWLDESLIKSGCLFYITHLSQSLFAFVLNFVIGLPVKSVTCVLLKNQMGDPKEHFPKVLATLKMSFNFCRFYLDKNRAYKLYELGRKRHILARKFHPRPSTKLIQHKEDFNLFIEKLKQEVANAEAVQIYIPSILLPHQNIFSRGNRP</sequence>
<evidence type="ECO:0000313" key="1">
    <source>
        <dbReference type="EMBL" id="CAL8130533.1"/>
    </source>
</evidence>
<gene>
    <name evidence="1" type="ORF">ODALV1_LOCUS23771</name>
</gene>
<keyword evidence="2" id="KW-1185">Reference proteome</keyword>
<accession>A0ABP1RM02</accession>
<reference evidence="1 2" key="1">
    <citation type="submission" date="2024-08" db="EMBL/GenBank/DDBJ databases">
        <authorList>
            <person name="Cucini C."/>
            <person name="Frati F."/>
        </authorList>
    </citation>
    <scope>NUCLEOTIDE SEQUENCE [LARGE SCALE GENOMIC DNA]</scope>
</reference>
<organism evidence="1 2">
    <name type="scientific">Orchesella dallaii</name>
    <dbReference type="NCBI Taxonomy" id="48710"/>
    <lineage>
        <taxon>Eukaryota</taxon>
        <taxon>Metazoa</taxon>
        <taxon>Ecdysozoa</taxon>
        <taxon>Arthropoda</taxon>
        <taxon>Hexapoda</taxon>
        <taxon>Collembola</taxon>
        <taxon>Entomobryomorpha</taxon>
        <taxon>Entomobryoidea</taxon>
        <taxon>Orchesellidae</taxon>
        <taxon>Orchesellinae</taxon>
        <taxon>Orchesella</taxon>
    </lineage>
</organism>
<protein>
    <submittedName>
        <fullName evidence="1">Uncharacterized protein</fullName>
    </submittedName>
</protein>
<dbReference type="EMBL" id="CAXLJM020000082">
    <property type="protein sequence ID" value="CAL8130533.1"/>
    <property type="molecule type" value="Genomic_DNA"/>
</dbReference>
<comment type="caution">
    <text evidence="1">The sequence shown here is derived from an EMBL/GenBank/DDBJ whole genome shotgun (WGS) entry which is preliminary data.</text>
</comment>